<evidence type="ECO:0000313" key="3">
    <source>
        <dbReference type="EMBL" id="KAJ4385459.1"/>
    </source>
</evidence>
<feature type="signal peptide" evidence="1">
    <location>
        <begin position="1"/>
        <end position="20"/>
    </location>
</feature>
<name>A0A9W8YIM9_9PEZI</name>
<proteinExistence type="predicted"/>
<organism evidence="3 4">
    <name type="scientific">Gnomoniopsis smithogilvyi</name>
    <dbReference type="NCBI Taxonomy" id="1191159"/>
    <lineage>
        <taxon>Eukaryota</taxon>
        <taxon>Fungi</taxon>
        <taxon>Dikarya</taxon>
        <taxon>Ascomycota</taxon>
        <taxon>Pezizomycotina</taxon>
        <taxon>Sordariomycetes</taxon>
        <taxon>Sordariomycetidae</taxon>
        <taxon>Diaporthales</taxon>
        <taxon>Gnomoniaceae</taxon>
        <taxon>Gnomoniopsis</taxon>
    </lineage>
</organism>
<reference evidence="3" key="1">
    <citation type="submission" date="2022-10" db="EMBL/GenBank/DDBJ databases">
        <title>Tapping the CABI collections for fungal endophytes: first genome assemblies for Collariella, Neodidymelliopsis, Ascochyta clinopodiicola, Didymella pomorum, Didymosphaeria variabile, Neocosmospora piperis and Neocucurbitaria cava.</title>
        <authorList>
            <person name="Hill R."/>
        </authorList>
    </citation>
    <scope>NUCLEOTIDE SEQUENCE</scope>
    <source>
        <strain evidence="3">IMI 355082</strain>
    </source>
</reference>
<dbReference type="Pfam" id="PF11790">
    <property type="entry name" value="Glyco_hydro_cc"/>
    <property type="match status" value="1"/>
</dbReference>
<feature type="chain" id="PRO_5040757301" description="Asl1-like glycosyl hydrolase catalytic domain-containing protein" evidence="1">
    <location>
        <begin position="21"/>
        <end position="208"/>
    </location>
</feature>
<accession>A0A9W8YIM9</accession>
<evidence type="ECO:0000256" key="1">
    <source>
        <dbReference type="SAM" id="SignalP"/>
    </source>
</evidence>
<dbReference type="PANTHER" id="PTHR34154">
    <property type="entry name" value="ALKALI-SENSITIVE LINKAGE PROTEIN 1"/>
    <property type="match status" value="1"/>
</dbReference>
<dbReference type="InterPro" id="IPR017853">
    <property type="entry name" value="GH"/>
</dbReference>
<dbReference type="InterPro" id="IPR053183">
    <property type="entry name" value="ASL1"/>
</dbReference>
<keyword evidence="1" id="KW-0732">Signal</keyword>
<comment type="caution">
    <text evidence="3">The sequence shown here is derived from an EMBL/GenBank/DDBJ whole genome shotgun (WGS) entry which is preliminary data.</text>
</comment>
<keyword evidence="4" id="KW-1185">Reference proteome</keyword>
<dbReference type="OrthoDB" id="43654at2759"/>
<dbReference type="GO" id="GO:0009277">
    <property type="term" value="C:fungal-type cell wall"/>
    <property type="evidence" value="ECO:0007669"/>
    <property type="project" value="TreeGrafter"/>
</dbReference>
<dbReference type="Gene3D" id="3.20.20.80">
    <property type="entry name" value="Glycosidases"/>
    <property type="match status" value="1"/>
</dbReference>
<dbReference type="SUPFAM" id="SSF51445">
    <property type="entry name" value="(Trans)glycosidases"/>
    <property type="match status" value="1"/>
</dbReference>
<dbReference type="PANTHER" id="PTHR34154:SF3">
    <property type="entry name" value="ALKALI-SENSITIVE LINKAGE PROTEIN 1"/>
    <property type="match status" value="1"/>
</dbReference>
<dbReference type="AlphaFoldDB" id="A0A9W8YIM9"/>
<evidence type="ECO:0000313" key="4">
    <source>
        <dbReference type="Proteomes" id="UP001140453"/>
    </source>
</evidence>
<feature type="domain" description="Asl1-like glycosyl hydrolase catalytic" evidence="2">
    <location>
        <begin position="31"/>
        <end position="206"/>
    </location>
</feature>
<dbReference type="GO" id="GO:0071966">
    <property type="term" value="P:fungal-type cell wall polysaccharide metabolic process"/>
    <property type="evidence" value="ECO:0007669"/>
    <property type="project" value="TreeGrafter"/>
</dbReference>
<sequence length="208" mass="23530">MPLTMKFLSLLLPLVSVSQAMSSSKRGLCFVPNATTPEDNHIWTENPSDLTWYYNYHQEPSTIYENRTQEEFEFIPMLWGAPHQDNESTFEDAVKTLIQQGRQIDYVMTFNEPEILEQWGGANLDPSFGAELWISNIPPLQTMGIKVGLPATAGAQGSFTWLEQFLSNCSEMVSGDGEKRNCTYDFVPFHHYGDFESLASAFGQYSAM</sequence>
<dbReference type="InterPro" id="IPR024655">
    <property type="entry name" value="Asl1_glyco_hydro_catalytic"/>
</dbReference>
<evidence type="ECO:0000259" key="2">
    <source>
        <dbReference type="Pfam" id="PF11790"/>
    </source>
</evidence>
<dbReference type="EMBL" id="JAPEVB010000007">
    <property type="protein sequence ID" value="KAJ4385459.1"/>
    <property type="molecule type" value="Genomic_DNA"/>
</dbReference>
<gene>
    <name evidence="3" type="ORF">N0V93_009887</name>
</gene>
<dbReference type="Proteomes" id="UP001140453">
    <property type="component" value="Unassembled WGS sequence"/>
</dbReference>
<protein>
    <recommendedName>
        <fullName evidence="2">Asl1-like glycosyl hydrolase catalytic domain-containing protein</fullName>
    </recommendedName>
</protein>